<dbReference type="InterPro" id="IPR011990">
    <property type="entry name" value="TPR-like_helical_dom_sf"/>
</dbReference>
<name>A0A927ZZE9_SELRU</name>
<gene>
    <name evidence="1" type="ORF">E7203_08790</name>
</gene>
<evidence type="ECO:0000313" key="2">
    <source>
        <dbReference type="Proteomes" id="UP000772151"/>
    </source>
</evidence>
<proteinExistence type="predicted"/>
<reference evidence="1" key="1">
    <citation type="submission" date="2019-04" db="EMBL/GenBank/DDBJ databases">
        <title>Evolution of Biomass-Degrading Anaerobic Consortia Revealed by Metagenomics.</title>
        <authorList>
            <person name="Peng X."/>
        </authorList>
    </citation>
    <scope>NUCLEOTIDE SEQUENCE</scope>
    <source>
        <strain evidence="1">SIG242</strain>
    </source>
</reference>
<comment type="caution">
    <text evidence="1">The sequence shown here is derived from an EMBL/GenBank/DDBJ whole genome shotgun (WGS) entry which is preliminary data.</text>
</comment>
<dbReference type="Gene3D" id="1.25.40.10">
    <property type="entry name" value="Tetratricopeptide repeat domain"/>
    <property type="match status" value="2"/>
</dbReference>
<accession>A0A927ZZE9</accession>
<evidence type="ECO:0000313" key="1">
    <source>
        <dbReference type="EMBL" id="MBE6085528.1"/>
    </source>
</evidence>
<protein>
    <submittedName>
        <fullName evidence="1">Tetratricopeptide repeat protein</fullName>
    </submittedName>
</protein>
<organism evidence="1 2">
    <name type="scientific">Selenomonas ruminantium</name>
    <dbReference type="NCBI Taxonomy" id="971"/>
    <lineage>
        <taxon>Bacteria</taxon>
        <taxon>Bacillati</taxon>
        <taxon>Bacillota</taxon>
        <taxon>Negativicutes</taxon>
        <taxon>Selenomonadales</taxon>
        <taxon>Selenomonadaceae</taxon>
        <taxon>Selenomonas</taxon>
    </lineage>
</organism>
<dbReference type="EMBL" id="SVCA01000007">
    <property type="protein sequence ID" value="MBE6085528.1"/>
    <property type="molecule type" value="Genomic_DNA"/>
</dbReference>
<dbReference type="RefSeq" id="WP_303669632.1">
    <property type="nucleotide sequence ID" value="NZ_SVCA01000007.1"/>
</dbReference>
<dbReference type="SUPFAM" id="SSF48452">
    <property type="entry name" value="TPR-like"/>
    <property type="match status" value="1"/>
</dbReference>
<dbReference type="Pfam" id="PF14559">
    <property type="entry name" value="TPR_19"/>
    <property type="match status" value="1"/>
</dbReference>
<dbReference type="Proteomes" id="UP000772151">
    <property type="component" value="Unassembled WGS sequence"/>
</dbReference>
<sequence>MMGKASKKVKKQTQKNTDARVLRQCRQQEEELAVAFKAEEYAKVLELLAELIKAKDIKPDLLYKGAYSYFMLGDYERAAQWVNNTLNYDVHSVDARILLARLCFMQDRQNDGLAIYEFIVTNYNQTITQEQKEQIIDSSEYYARREADNLRENYPNLAALLKISENKDGDAVSVAPENTMESAGGALSALQRLKAKLQAVQDKHEQASTSAEKATSLQDDVRENTEINAVNQQIAEIQSRTCSMREKIQLFNKFAAAGYMNADYSGAAAYLKTALQLDDSDGQTIRNLAMVYAAMGDTDMAQALVSKMPEVDFVLLHLLGGTSRG</sequence>
<dbReference type="AlphaFoldDB" id="A0A927ZZE9"/>
<dbReference type="Pfam" id="PF12895">
    <property type="entry name" value="ANAPC3"/>
    <property type="match status" value="1"/>
</dbReference>